<proteinExistence type="predicted"/>
<feature type="compositionally biased region" description="Basic and acidic residues" evidence="1">
    <location>
        <begin position="498"/>
        <end position="525"/>
    </location>
</feature>
<dbReference type="InterPro" id="IPR035412">
    <property type="entry name" value="Terminase_L_N"/>
</dbReference>
<comment type="caution">
    <text evidence="3">The sequence shown here is derived from an EMBL/GenBank/DDBJ whole genome shotgun (WGS) entry which is preliminary data.</text>
</comment>
<dbReference type="RefSeq" id="WP_204039833.1">
    <property type="nucleotide sequence ID" value="NZ_BOOA01000007.1"/>
</dbReference>
<name>A0A919UNU4_9ACTN</name>
<dbReference type="PANTHER" id="PTHR39184:SF1">
    <property type="entry name" value="PBSX PHAGE TERMINASE LARGE SUBUNIT"/>
    <property type="match status" value="1"/>
</dbReference>
<accession>A0A919UNU4</accession>
<feature type="region of interest" description="Disordered" evidence="1">
    <location>
        <begin position="472"/>
        <end position="532"/>
    </location>
</feature>
<dbReference type="SUPFAM" id="SSF52540">
    <property type="entry name" value="P-loop containing nucleoside triphosphate hydrolases"/>
    <property type="match status" value="1"/>
</dbReference>
<evidence type="ECO:0000256" key="1">
    <source>
        <dbReference type="SAM" id="MobiDB-lite"/>
    </source>
</evidence>
<dbReference type="Gene3D" id="3.40.50.300">
    <property type="entry name" value="P-loop containing nucleotide triphosphate hydrolases"/>
    <property type="match status" value="1"/>
</dbReference>
<evidence type="ECO:0000313" key="4">
    <source>
        <dbReference type="Proteomes" id="UP000640052"/>
    </source>
</evidence>
<dbReference type="Proteomes" id="UP000640052">
    <property type="component" value="Unassembled WGS sequence"/>
</dbReference>
<dbReference type="InterPro" id="IPR052380">
    <property type="entry name" value="Viral_DNA_packaging_terminase"/>
</dbReference>
<dbReference type="InterPro" id="IPR027417">
    <property type="entry name" value="P-loop_NTPase"/>
</dbReference>
<gene>
    <name evidence="3" type="ORF">Aph01nite_13250</name>
</gene>
<dbReference type="AlphaFoldDB" id="A0A919UNU4"/>
<dbReference type="Pfam" id="PF04466">
    <property type="entry name" value="Terminase_3"/>
    <property type="match status" value="1"/>
</dbReference>
<feature type="domain" description="Phage terminase large subunit N-terminal" evidence="2">
    <location>
        <begin position="100"/>
        <end position="247"/>
    </location>
</feature>
<keyword evidence="4" id="KW-1185">Reference proteome</keyword>
<organism evidence="3 4">
    <name type="scientific">Acrocarpospora phusangensis</name>
    <dbReference type="NCBI Taxonomy" id="1070424"/>
    <lineage>
        <taxon>Bacteria</taxon>
        <taxon>Bacillati</taxon>
        <taxon>Actinomycetota</taxon>
        <taxon>Actinomycetes</taxon>
        <taxon>Streptosporangiales</taxon>
        <taxon>Streptosporangiaceae</taxon>
        <taxon>Acrocarpospora</taxon>
    </lineage>
</organism>
<dbReference type="Gene3D" id="3.30.420.280">
    <property type="match status" value="1"/>
</dbReference>
<dbReference type="PANTHER" id="PTHR39184">
    <property type="match status" value="1"/>
</dbReference>
<dbReference type="EMBL" id="BOOA01000007">
    <property type="protein sequence ID" value="GIH23015.1"/>
    <property type="molecule type" value="Genomic_DNA"/>
</dbReference>
<evidence type="ECO:0000259" key="2">
    <source>
        <dbReference type="Pfam" id="PF04466"/>
    </source>
</evidence>
<sequence length="532" mass="60313">MSVTTDRILAAALKHAGGEFARDAELGRLLWSVESGRRCHIREEDGMVLTLSGGGLPQMVHEVVRVRRSAPEPGDPVRHSYRPRGSAAEIFRREDDELLLSGPAGTGKSRSTLERVLLLALMHPEMRALIVRKTMVSLGSTGLVTWRQHVATEAIKTGDVEWYGGSQQEAAAYRFSNGSAVVVGGMDKPQKIMSSDYDIVFVQEAIELNVEDWEAITTRLRNGKLPFQQLLADCNPSAPAHWLNQRSERGDTVMLFSRHEDNPVLFDDDGQVTPFGADYIGKLDRLTGVRKLRLRYGVWAAAEGLIYEDFDPAVHLVDRFNIPDSWVRWWSIDFGYTNPFVLQCWAEDPDGRLFLYREIYYTKRLVEDHARTILRLVRACEECCDSEADEHDCHTCKDCKLVWTEPRPRGVICDHDAEDRATLERHLGMSTKAAKKSKSDGIQAVQARYRLAGDGRPRLYILRDSLVERDPELDDARKPCSTPEEITGYVWDSTPGKPPKETPVDKDNHGQDAKRYMVAEKDLKRRQNIRRL</sequence>
<reference evidence="3" key="1">
    <citation type="submission" date="2021-01" db="EMBL/GenBank/DDBJ databases">
        <title>Whole genome shotgun sequence of Acrocarpospora phusangensis NBRC 108782.</title>
        <authorList>
            <person name="Komaki H."/>
            <person name="Tamura T."/>
        </authorList>
    </citation>
    <scope>NUCLEOTIDE SEQUENCE</scope>
    <source>
        <strain evidence="3">NBRC 108782</strain>
    </source>
</reference>
<evidence type="ECO:0000313" key="3">
    <source>
        <dbReference type="EMBL" id="GIH23015.1"/>
    </source>
</evidence>
<protein>
    <recommendedName>
        <fullName evidence="2">Phage terminase large subunit N-terminal domain-containing protein</fullName>
    </recommendedName>
</protein>